<dbReference type="PROSITE" id="PS51257">
    <property type="entry name" value="PROKAR_LIPOPROTEIN"/>
    <property type="match status" value="1"/>
</dbReference>
<dbReference type="EMBL" id="AP023367">
    <property type="protein sequence ID" value="BCJ96746.1"/>
    <property type="molecule type" value="Genomic_DNA"/>
</dbReference>
<dbReference type="KEGG" id="acel:acsn021_43150"/>
<evidence type="ECO:0000313" key="1">
    <source>
        <dbReference type="EMBL" id="BCJ96746.1"/>
    </source>
</evidence>
<protein>
    <submittedName>
        <fullName evidence="1">Uncharacterized protein</fullName>
    </submittedName>
</protein>
<dbReference type="RefSeq" id="WP_184092142.1">
    <property type="nucleotide sequence ID" value="NZ_AP023367.1"/>
</dbReference>
<name>A0A6S6R3R0_9FIRM</name>
<evidence type="ECO:0000313" key="2">
    <source>
        <dbReference type="Proteomes" id="UP000515561"/>
    </source>
</evidence>
<gene>
    <name evidence="1" type="ORF">acsn021_43150</name>
</gene>
<sequence length="127" mass="13503">MKKRVLSLLSILIVLSFALVACGSKGTASKLDGTTWNLSGGKEEASGIEVTADQMAALGMEEFKFDFKQGGVATVTFAGESADGTFTEKDNEVTITSEGESITGTLEDNKLTISQDGMTLYFEKSEK</sequence>
<dbReference type="AlphaFoldDB" id="A0A6S6R3R0"/>
<dbReference type="Proteomes" id="UP000515561">
    <property type="component" value="Chromosome"/>
</dbReference>
<accession>A0A6S6R3R0</accession>
<proteinExistence type="predicted"/>
<keyword evidence="2" id="KW-1185">Reference proteome</keyword>
<organism evidence="1 2">
    <name type="scientific">Anaerocolumna cellulosilytica</name>
    <dbReference type="NCBI Taxonomy" id="433286"/>
    <lineage>
        <taxon>Bacteria</taxon>
        <taxon>Bacillati</taxon>
        <taxon>Bacillota</taxon>
        <taxon>Clostridia</taxon>
        <taxon>Lachnospirales</taxon>
        <taxon>Lachnospiraceae</taxon>
        <taxon>Anaerocolumna</taxon>
    </lineage>
</organism>
<reference evidence="1 2" key="1">
    <citation type="journal article" date="2016" name="Int. J. Syst. Evol. Microbiol.">
        <title>Descriptions of Anaerotaenia torta gen. nov., sp. nov. and Anaerocolumna cellulosilytica gen. nov., sp. nov. isolated from a methanogenic reactor of cattle waste.</title>
        <authorList>
            <person name="Uek A."/>
            <person name="Ohtaki Y."/>
            <person name="Kaku N."/>
            <person name="Ueki K."/>
        </authorList>
    </citation>
    <scope>NUCLEOTIDE SEQUENCE [LARGE SCALE GENOMIC DNA]</scope>
    <source>
        <strain evidence="1 2">SN021</strain>
    </source>
</reference>